<dbReference type="InterPro" id="IPR003754">
    <property type="entry name" value="4pyrrol_synth_uPrphyn_synth"/>
</dbReference>
<evidence type="ECO:0000256" key="7">
    <source>
        <dbReference type="ARBA" id="ARBA00040167"/>
    </source>
</evidence>
<evidence type="ECO:0000256" key="8">
    <source>
        <dbReference type="ARBA" id="ARBA00048617"/>
    </source>
</evidence>
<evidence type="ECO:0000256" key="6">
    <source>
        <dbReference type="ARBA" id="ARBA00037589"/>
    </source>
</evidence>
<evidence type="ECO:0000256" key="2">
    <source>
        <dbReference type="ARBA" id="ARBA00008133"/>
    </source>
</evidence>
<dbReference type="GO" id="GO:0004852">
    <property type="term" value="F:uroporphyrinogen-III synthase activity"/>
    <property type="evidence" value="ECO:0007669"/>
    <property type="project" value="UniProtKB-EC"/>
</dbReference>
<evidence type="ECO:0000256" key="4">
    <source>
        <dbReference type="ARBA" id="ARBA00023239"/>
    </source>
</evidence>
<keyword evidence="5 9" id="KW-0627">Porphyrin biosynthesis</keyword>
<dbReference type="RefSeq" id="WP_204707221.1">
    <property type="nucleotide sequence ID" value="NZ_JBHSZV010000014.1"/>
</dbReference>
<accession>A0ABW2EKC3</accession>
<comment type="caution">
    <text evidence="11">The sequence shown here is derived from an EMBL/GenBank/DDBJ whole genome shotgun (WGS) entry which is preliminary data.</text>
</comment>
<dbReference type="SUPFAM" id="SSF69618">
    <property type="entry name" value="HemD-like"/>
    <property type="match status" value="1"/>
</dbReference>
<keyword evidence="4 9" id="KW-0456">Lyase</keyword>
<keyword evidence="12" id="KW-1185">Reference proteome</keyword>
<protein>
    <recommendedName>
        <fullName evidence="7 9">Uroporphyrinogen-III synthase</fullName>
        <ecNumber evidence="3 9">4.2.1.75</ecNumber>
    </recommendedName>
</protein>
<dbReference type="Pfam" id="PF02602">
    <property type="entry name" value="HEM4"/>
    <property type="match status" value="1"/>
</dbReference>
<dbReference type="Gene3D" id="3.40.50.10090">
    <property type="match status" value="2"/>
</dbReference>
<dbReference type="Proteomes" id="UP001596410">
    <property type="component" value="Unassembled WGS sequence"/>
</dbReference>
<evidence type="ECO:0000313" key="12">
    <source>
        <dbReference type="Proteomes" id="UP001596410"/>
    </source>
</evidence>
<dbReference type="EMBL" id="JBHSZV010000014">
    <property type="protein sequence ID" value="MFC7061627.1"/>
    <property type="molecule type" value="Genomic_DNA"/>
</dbReference>
<evidence type="ECO:0000256" key="9">
    <source>
        <dbReference type="RuleBase" id="RU366031"/>
    </source>
</evidence>
<name>A0ABW2EKC3_9BACI</name>
<evidence type="ECO:0000256" key="1">
    <source>
        <dbReference type="ARBA" id="ARBA00004772"/>
    </source>
</evidence>
<organism evidence="11 12">
    <name type="scientific">Halobacillus seohaensis</name>
    <dbReference type="NCBI Taxonomy" id="447421"/>
    <lineage>
        <taxon>Bacteria</taxon>
        <taxon>Bacillati</taxon>
        <taxon>Bacillota</taxon>
        <taxon>Bacilli</taxon>
        <taxon>Bacillales</taxon>
        <taxon>Bacillaceae</taxon>
        <taxon>Halobacillus</taxon>
    </lineage>
</organism>
<feature type="domain" description="Tetrapyrrole biosynthesis uroporphyrinogen III synthase" evidence="10">
    <location>
        <begin position="20"/>
        <end position="240"/>
    </location>
</feature>
<dbReference type="CDD" id="cd06578">
    <property type="entry name" value="HemD"/>
    <property type="match status" value="1"/>
</dbReference>
<gene>
    <name evidence="11" type="ORF">ACFQIC_07115</name>
</gene>
<evidence type="ECO:0000256" key="5">
    <source>
        <dbReference type="ARBA" id="ARBA00023244"/>
    </source>
</evidence>
<comment type="catalytic activity">
    <reaction evidence="8 9">
        <text>hydroxymethylbilane = uroporphyrinogen III + H2O</text>
        <dbReference type="Rhea" id="RHEA:18965"/>
        <dbReference type="ChEBI" id="CHEBI:15377"/>
        <dbReference type="ChEBI" id="CHEBI:57308"/>
        <dbReference type="ChEBI" id="CHEBI:57845"/>
        <dbReference type="EC" id="4.2.1.75"/>
    </reaction>
</comment>
<dbReference type="InterPro" id="IPR039793">
    <property type="entry name" value="UROS/Hem4"/>
</dbReference>
<evidence type="ECO:0000313" key="11">
    <source>
        <dbReference type="EMBL" id="MFC7061627.1"/>
    </source>
</evidence>
<dbReference type="InterPro" id="IPR036108">
    <property type="entry name" value="4pyrrol_syn_uPrphyn_synt_sf"/>
</dbReference>
<dbReference type="PANTHER" id="PTHR38042:SF1">
    <property type="entry name" value="UROPORPHYRINOGEN-III SYNTHASE, CHLOROPLASTIC"/>
    <property type="match status" value="1"/>
</dbReference>
<comment type="similarity">
    <text evidence="2 9">Belongs to the uroporphyrinogen-III synthase family.</text>
</comment>
<dbReference type="PANTHER" id="PTHR38042">
    <property type="entry name" value="UROPORPHYRINOGEN-III SYNTHASE, CHLOROPLASTIC"/>
    <property type="match status" value="1"/>
</dbReference>
<sequence>MKPLIGKKVLITRASSQSDSFIAQLNKAGATTIHEPLIDFQLNNSIENERIFSRLHDFSWVFITSSNGVKFFFEWLDLLGLVAPTSCQWAVVGSKTEDVLKNYGVKANFIPSSFQAVTMADEFFTNHRNPGNILYVRGNLSRDMLLNAFENKSVFFESITVYDTLLIKESETILNHLNTLDALTFTSPSTIHAFLSVVGERKVEALRKPCFCIGSTTAEEAKSLGFQFVYYPDDFTIESMSDQLIDHFS</sequence>
<evidence type="ECO:0000256" key="3">
    <source>
        <dbReference type="ARBA" id="ARBA00013109"/>
    </source>
</evidence>
<comment type="pathway">
    <text evidence="1 9">Porphyrin-containing compound metabolism; protoporphyrin-IX biosynthesis; coproporphyrinogen-III from 5-aminolevulinate: step 3/4.</text>
</comment>
<reference evidence="12" key="1">
    <citation type="journal article" date="2019" name="Int. J. Syst. Evol. Microbiol.">
        <title>The Global Catalogue of Microorganisms (GCM) 10K type strain sequencing project: providing services to taxonomists for standard genome sequencing and annotation.</title>
        <authorList>
            <consortium name="The Broad Institute Genomics Platform"/>
            <consortium name="The Broad Institute Genome Sequencing Center for Infectious Disease"/>
            <person name="Wu L."/>
            <person name="Ma J."/>
        </authorList>
    </citation>
    <scope>NUCLEOTIDE SEQUENCE [LARGE SCALE GENOMIC DNA]</scope>
    <source>
        <strain evidence="12">CGMCC 4.1621</strain>
    </source>
</reference>
<comment type="function">
    <text evidence="6 9">Catalyzes cyclization of the linear tetrapyrrole, hydroxymethylbilane, to the macrocyclic uroporphyrinogen III.</text>
</comment>
<dbReference type="EC" id="4.2.1.75" evidence="3 9"/>
<proteinExistence type="inferred from homology"/>
<evidence type="ECO:0000259" key="10">
    <source>
        <dbReference type="Pfam" id="PF02602"/>
    </source>
</evidence>